<dbReference type="GeneID" id="92009930"/>
<feature type="compositionally biased region" description="Polar residues" evidence="1">
    <location>
        <begin position="247"/>
        <end position="256"/>
    </location>
</feature>
<comment type="caution">
    <text evidence="2">The sequence shown here is derived from an EMBL/GenBank/DDBJ whole genome shotgun (WGS) entry which is preliminary data.</text>
</comment>
<feature type="region of interest" description="Disordered" evidence="1">
    <location>
        <begin position="1"/>
        <end position="29"/>
    </location>
</feature>
<evidence type="ECO:0000256" key="1">
    <source>
        <dbReference type="SAM" id="MobiDB-lite"/>
    </source>
</evidence>
<dbReference type="Proteomes" id="UP001430584">
    <property type="component" value="Unassembled WGS sequence"/>
</dbReference>
<dbReference type="EMBL" id="JAJVCZ030000005">
    <property type="protein sequence ID" value="KAL0260100.1"/>
    <property type="molecule type" value="Genomic_DNA"/>
</dbReference>
<protein>
    <submittedName>
        <fullName evidence="2">Uncharacterized protein</fullName>
    </submittedName>
</protein>
<feature type="compositionally biased region" description="Basic and acidic residues" evidence="1">
    <location>
        <begin position="257"/>
        <end position="280"/>
    </location>
</feature>
<feature type="compositionally biased region" description="Basic and acidic residues" evidence="1">
    <location>
        <begin position="17"/>
        <end position="28"/>
    </location>
</feature>
<proteinExistence type="predicted"/>
<feature type="region of interest" description="Disordered" evidence="1">
    <location>
        <begin position="247"/>
        <end position="299"/>
    </location>
</feature>
<evidence type="ECO:0000313" key="2">
    <source>
        <dbReference type="EMBL" id="KAL0260100.1"/>
    </source>
</evidence>
<accession>A0ABR3CIP5</accession>
<evidence type="ECO:0000313" key="3">
    <source>
        <dbReference type="Proteomes" id="UP001430584"/>
    </source>
</evidence>
<organism evidence="2 3">
    <name type="scientific">Diplodia seriata</name>
    <dbReference type="NCBI Taxonomy" id="420778"/>
    <lineage>
        <taxon>Eukaryota</taxon>
        <taxon>Fungi</taxon>
        <taxon>Dikarya</taxon>
        <taxon>Ascomycota</taxon>
        <taxon>Pezizomycotina</taxon>
        <taxon>Dothideomycetes</taxon>
        <taxon>Dothideomycetes incertae sedis</taxon>
        <taxon>Botryosphaeriales</taxon>
        <taxon>Botryosphaeriaceae</taxon>
        <taxon>Diplodia</taxon>
    </lineage>
</organism>
<sequence length="425" mass="47247">MSPKRLALRQAPSAAKSVERDQSPRCDSRPSAALMDEHGSLQLTSVAALWNDSDPGSLQRLGFFGHDGEQPCRKITAKFSIEHASAVVSPSLRISLFKPTAEGLGSCIGPSILYPARYLGPIATRTHHTEQAYTPDFVADGLARLGVQFASEMVFRVHHPPILTFRNRPNPQFFERPEVQKHMGLMRSLSRANRVMLFFIRDNDMDIDSAVERFNAVPVMDFPARTSEASYMAEVEAKWKEYGISTKPGTTEVQTSVKDKTGLREDKKRERSTDTVEKQAETSAGRARKRVKPHSQSQSFRLTSINESLAGAAALQTERVIVKATDNEADTTTSTMSWTEPSGTSEAAFTRITPTGNLPYRWAEWWQFSYGTLGVDRTDNAQLDLAWRTMQASRDNNTADFAAGVVDSIMHSLNINKAEEGEERS</sequence>
<gene>
    <name evidence="2" type="ORF">SLS55_005845</name>
</gene>
<dbReference type="RefSeq" id="XP_066633129.1">
    <property type="nucleotide sequence ID" value="XM_066777287.1"/>
</dbReference>
<reference evidence="2 3" key="1">
    <citation type="submission" date="2024-02" db="EMBL/GenBank/DDBJ databases">
        <title>De novo assembly and annotation of 12 fungi associated with fruit tree decline syndrome in Ontario, Canada.</title>
        <authorList>
            <person name="Sulman M."/>
            <person name="Ellouze W."/>
            <person name="Ilyukhin E."/>
        </authorList>
    </citation>
    <scope>NUCLEOTIDE SEQUENCE [LARGE SCALE GENOMIC DNA]</scope>
    <source>
        <strain evidence="2 3">FDS-637</strain>
    </source>
</reference>
<keyword evidence="3" id="KW-1185">Reference proteome</keyword>
<name>A0ABR3CIP5_9PEZI</name>